<keyword evidence="2 10" id="KW-0547">Nucleotide-binding</keyword>
<dbReference type="InterPro" id="IPR014017">
    <property type="entry name" value="DNA_helicase_UvrD-like_C"/>
</dbReference>
<dbReference type="EC" id="5.6.2.4" evidence="8"/>
<gene>
    <name evidence="14" type="ORF">DHOM_05960</name>
</gene>
<dbReference type="PROSITE" id="PS51198">
    <property type="entry name" value="UVRD_HELICASE_ATP_BIND"/>
    <property type="match status" value="1"/>
</dbReference>
<dbReference type="InterPro" id="IPR010997">
    <property type="entry name" value="HRDC-like_sf"/>
</dbReference>
<dbReference type="Pfam" id="PF00570">
    <property type="entry name" value="HRDC"/>
    <property type="match status" value="1"/>
</dbReference>
<dbReference type="Gene3D" id="1.10.150.80">
    <property type="entry name" value="HRDC domain"/>
    <property type="match status" value="1"/>
</dbReference>
<dbReference type="InterPro" id="IPR044876">
    <property type="entry name" value="HRDC_dom_sf"/>
</dbReference>
<evidence type="ECO:0000256" key="5">
    <source>
        <dbReference type="ARBA" id="ARBA00022840"/>
    </source>
</evidence>
<dbReference type="SUPFAM" id="SSF47819">
    <property type="entry name" value="HRDC-like"/>
    <property type="match status" value="1"/>
</dbReference>
<dbReference type="Pfam" id="PF13361">
    <property type="entry name" value="UvrD_C"/>
    <property type="match status" value="2"/>
</dbReference>
<dbReference type="Gene3D" id="1.10.486.10">
    <property type="entry name" value="PCRA, domain 4"/>
    <property type="match status" value="1"/>
</dbReference>
<keyword evidence="5 10" id="KW-0067">ATP-binding</keyword>
<dbReference type="CDD" id="cd18807">
    <property type="entry name" value="SF1_C_UvrD"/>
    <property type="match status" value="1"/>
</dbReference>
<feature type="domain" description="UvrD-like helicase ATP-binding" evidence="12">
    <location>
        <begin position="21"/>
        <end position="303"/>
    </location>
</feature>
<evidence type="ECO:0000256" key="10">
    <source>
        <dbReference type="PROSITE-ProRule" id="PRU00560"/>
    </source>
</evidence>
<evidence type="ECO:0000256" key="6">
    <source>
        <dbReference type="ARBA" id="ARBA00023235"/>
    </source>
</evidence>
<evidence type="ECO:0000256" key="4">
    <source>
        <dbReference type="ARBA" id="ARBA00022806"/>
    </source>
</evidence>
<reference evidence="14 15" key="1">
    <citation type="submission" date="2014-01" db="EMBL/GenBank/DDBJ databases">
        <title>Draft genome sequence of the multidrug-resistant clinical isolate Dermabacter hominis 1368.</title>
        <authorList>
            <person name="Albersmeier A."/>
            <person name="Bomholt C."/>
            <person name="Glaub A."/>
            <person name="Ruckert C."/>
            <person name="Soriano F."/>
            <person name="Fernandez-Natal I."/>
            <person name="Tauch A."/>
        </authorList>
    </citation>
    <scope>NUCLEOTIDE SEQUENCE [LARGE SCALE GENOMIC DNA]</scope>
    <source>
        <strain evidence="14 15">1368</strain>
    </source>
</reference>
<dbReference type="GO" id="GO:0004386">
    <property type="term" value="F:helicase activity"/>
    <property type="evidence" value="ECO:0007669"/>
    <property type="project" value="UniProtKB-KW"/>
</dbReference>
<dbReference type="Gene3D" id="3.40.50.300">
    <property type="entry name" value="P-loop containing nucleotide triphosphate hydrolases"/>
    <property type="match status" value="3"/>
</dbReference>
<dbReference type="Gene3D" id="1.10.10.160">
    <property type="match status" value="1"/>
</dbReference>
<dbReference type="InterPro" id="IPR014016">
    <property type="entry name" value="UvrD-like_ATP-bd"/>
</dbReference>
<dbReference type="PROSITE" id="PS51217">
    <property type="entry name" value="UVRD_HELICASE_CTER"/>
    <property type="match status" value="1"/>
</dbReference>
<dbReference type="InterPro" id="IPR000212">
    <property type="entry name" value="DNA_helicase_UvrD/REP"/>
</dbReference>
<accession>A0ABR4SJJ2</accession>
<evidence type="ECO:0000256" key="3">
    <source>
        <dbReference type="ARBA" id="ARBA00022801"/>
    </source>
</evidence>
<evidence type="ECO:0000313" key="14">
    <source>
        <dbReference type="EMBL" id="KDS93355.1"/>
    </source>
</evidence>
<comment type="catalytic activity">
    <reaction evidence="9">
        <text>ATP + H2O = ADP + phosphate + H(+)</text>
        <dbReference type="Rhea" id="RHEA:13065"/>
        <dbReference type="ChEBI" id="CHEBI:15377"/>
        <dbReference type="ChEBI" id="CHEBI:15378"/>
        <dbReference type="ChEBI" id="CHEBI:30616"/>
        <dbReference type="ChEBI" id="CHEBI:43474"/>
        <dbReference type="ChEBI" id="CHEBI:456216"/>
        <dbReference type="EC" id="5.6.2.4"/>
    </reaction>
</comment>
<sequence length="705" mass="77014">MEEGGARVSTAEMRGAEHILEGLDPEQRQVAQSVGAPLCVLAGAGTGKTRAITHRIAYAIASGGYAPNHVLALTYTTKAAAEMRSRLRDLGVPAVQARTFHSAALRQLSYFWPSTVGGPAPDLVDRTLPLVGQAMSRLHMRVDPAALRDISAEVEWAKSSMIVPEEYPLAAARLSRAGVAGFEPRTLARIMTQYEDLKTELHLIDFADVLLLTATMIQEHPQMAHAVRSQYRHFTVDEYQDISPLQFRLLRAWLGNASDVCVVGDAAQTIYSYAGADSSYLLEFRKEFPRASVIRLERNYRSSPQIVQVANAVLARAQEGRDSHVELRAQRSDATRPLVVGYPDETVEAREVARSIAELLAKGRNASEIAILLRVNAHSERFEDALDREGVAYQVRGGQKFFERREVHEAMSALRAALGTGGGNDPDVGRVVRDVLSSRGWSPKAPESRGAIFERWASLNALVQVADSIAERAGASLRDVVAELEERREAQSAPVSEAVTIATVHAAKGLEWPMVFVVGASEGTFPISYAKTDKEIEEERRLFYVALTRARDVLTVTWAAARAEGAKASRKASRFIAGAFDHRDEGAAERVAMKRTTGRRGARVFTTCKGCGEALTTPGEQKVGRHAGCGGEESAEVFGRLRAWRRERASELKRPAFAVFTDSTLLAIADRAPGSLEELHQVPGVGQTKLTQFGEEVLAIISEVR</sequence>
<name>A0ABR4SJJ2_9MICO</name>
<keyword evidence="4 10" id="KW-0347">Helicase</keyword>
<comment type="similarity">
    <text evidence="1">Belongs to the helicase family. UvrD subfamily.</text>
</comment>
<keyword evidence="3 10" id="KW-0378">Hydrolase</keyword>
<feature type="domain" description="HRDC" evidence="11">
    <location>
        <begin position="631"/>
        <end position="705"/>
    </location>
</feature>
<feature type="domain" description="UvrD-like helicase C-terminal" evidence="13">
    <location>
        <begin position="304"/>
        <end position="552"/>
    </location>
</feature>
<dbReference type="SMART" id="SM00341">
    <property type="entry name" value="HRDC"/>
    <property type="match status" value="1"/>
</dbReference>
<protein>
    <recommendedName>
        <fullName evidence="8">DNA 3'-5' helicase</fullName>
        <ecNumber evidence="8">5.6.2.4</ecNumber>
    </recommendedName>
</protein>
<proteinExistence type="inferred from homology"/>
<dbReference type="PANTHER" id="PTHR11070:SF69">
    <property type="entry name" value="ATP-DEPENDENT DNA HELICASE UVRD2"/>
    <property type="match status" value="1"/>
</dbReference>
<dbReference type="CDD" id="cd17932">
    <property type="entry name" value="DEXQc_UvrD"/>
    <property type="match status" value="1"/>
</dbReference>
<evidence type="ECO:0000256" key="7">
    <source>
        <dbReference type="ARBA" id="ARBA00034617"/>
    </source>
</evidence>
<evidence type="ECO:0000256" key="1">
    <source>
        <dbReference type="ARBA" id="ARBA00009922"/>
    </source>
</evidence>
<organism evidence="14 15">
    <name type="scientific">Dermabacter hominis 1368</name>
    <dbReference type="NCBI Taxonomy" id="1450519"/>
    <lineage>
        <taxon>Bacteria</taxon>
        <taxon>Bacillati</taxon>
        <taxon>Actinomycetota</taxon>
        <taxon>Actinomycetes</taxon>
        <taxon>Micrococcales</taxon>
        <taxon>Dermabacteraceae</taxon>
        <taxon>Dermabacter</taxon>
    </lineage>
</organism>
<feature type="binding site" evidence="10">
    <location>
        <begin position="42"/>
        <end position="49"/>
    </location>
    <ligand>
        <name>ATP</name>
        <dbReference type="ChEBI" id="CHEBI:30616"/>
    </ligand>
</feature>
<evidence type="ECO:0000256" key="2">
    <source>
        <dbReference type="ARBA" id="ARBA00022741"/>
    </source>
</evidence>
<dbReference type="SUPFAM" id="SSF52540">
    <property type="entry name" value="P-loop containing nucleoside triphosphate hydrolases"/>
    <property type="match status" value="1"/>
</dbReference>
<keyword evidence="6" id="KW-0413">Isomerase</keyword>
<comment type="catalytic activity">
    <reaction evidence="7">
        <text>Couples ATP hydrolysis with the unwinding of duplex DNA by translocating in the 3'-5' direction.</text>
        <dbReference type="EC" id="5.6.2.4"/>
    </reaction>
</comment>
<keyword evidence="15" id="KW-1185">Reference proteome</keyword>
<evidence type="ECO:0000256" key="9">
    <source>
        <dbReference type="ARBA" id="ARBA00048988"/>
    </source>
</evidence>
<dbReference type="PANTHER" id="PTHR11070">
    <property type="entry name" value="UVRD / RECB / PCRA DNA HELICASE FAMILY MEMBER"/>
    <property type="match status" value="1"/>
</dbReference>
<dbReference type="EMBL" id="JDRS01000007">
    <property type="protein sequence ID" value="KDS93355.1"/>
    <property type="molecule type" value="Genomic_DNA"/>
</dbReference>
<evidence type="ECO:0000259" key="12">
    <source>
        <dbReference type="PROSITE" id="PS51198"/>
    </source>
</evidence>
<evidence type="ECO:0000256" key="8">
    <source>
        <dbReference type="ARBA" id="ARBA00034808"/>
    </source>
</evidence>
<dbReference type="InterPro" id="IPR027417">
    <property type="entry name" value="P-loop_NTPase"/>
</dbReference>
<evidence type="ECO:0000259" key="13">
    <source>
        <dbReference type="PROSITE" id="PS51217"/>
    </source>
</evidence>
<evidence type="ECO:0000313" key="15">
    <source>
        <dbReference type="Proteomes" id="UP000030182"/>
    </source>
</evidence>
<comment type="caution">
    <text evidence="14">The sequence shown here is derived from an EMBL/GenBank/DDBJ whole genome shotgun (WGS) entry which is preliminary data.</text>
</comment>
<dbReference type="InterPro" id="IPR013986">
    <property type="entry name" value="DExx_box_DNA_helicase_dom_sf"/>
</dbReference>
<dbReference type="PROSITE" id="PS50967">
    <property type="entry name" value="HRDC"/>
    <property type="match status" value="1"/>
</dbReference>
<dbReference type="Pfam" id="PF00580">
    <property type="entry name" value="UvrD-helicase"/>
    <property type="match status" value="1"/>
</dbReference>
<dbReference type="Proteomes" id="UP000030182">
    <property type="component" value="Unassembled WGS sequence"/>
</dbReference>
<evidence type="ECO:0000259" key="11">
    <source>
        <dbReference type="PROSITE" id="PS50967"/>
    </source>
</evidence>
<dbReference type="InterPro" id="IPR002121">
    <property type="entry name" value="HRDC_dom"/>
</dbReference>